<dbReference type="GO" id="GO:0000127">
    <property type="term" value="C:transcription factor TFIIIC complex"/>
    <property type="evidence" value="ECO:0000318"/>
    <property type="project" value="GO_Central"/>
</dbReference>
<dbReference type="GO" id="GO:0006383">
    <property type="term" value="P:transcription by RNA polymerase III"/>
    <property type="evidence" value="ECO:0000318"/>
    <property type="project" value="GO_Central"/>
</dbReference>
<dbReference type="HOGENOM" id="CLU_643024_0_0_1"/>
<feature type="region of interest" description="Disordered" evidence="1">
    <location>
        <begin position="388"/>
        <end position="419"/>
    </location>
</feature>
<dbReference type="FunFam" id="2.60.40.4370:FF:000005">
    <property type="entry name" value="Transcription factor tau subunit sfc7"/>
    <property type="match status" value="1"/>
</dbReference>
<dbReference type="OMA" id="NIFANKM"/>
<evidence type="ECO:0000259" key="2">
    <source>
        <dbReference type="Pfam" id="PF10419"/>
    </source>
</evidence>
<feature type="compositionally biased region" description="Basic and acidic residues" evidence="1">
    <location>
        <begin position="396"/>
        <end position="406"/>
    </location>
</feature>
<evidence type="ECO:0000313" key="4">
    <source>
        <dbReference type="Proteomes" id="UP000007266"/>
    </source>
</evidence>
<evidence type="ECO:0000313" key="3">
    <source>
        <dbReference type="EMBL" id="EEZ97248.2"/>
    </source>
</evidence>
<dbReference type="InterPro" id="IPR042771">
    <property type="entry name" value="GTF3C6-like"/>
</dbReference>
<protein>
    <recommendedName>
        <fullName evidence="2">Transcription factor TFIIIC triple barrel domain-containing protein</fullName>
    </recommendedName>
</protein>
<sequence length="419" mass="47523">MSNSDDDYSYIYLDFNEKLTSNIFANKMFLRIANLHKPNPLVQINDLVFKGSYDECVGTNLFFDEIEDPPLKSNIFAKDTPIRLKPLISQTKVLKLKQIKLPRKAPTAKHRQACVVLNLNQEYNQALEKLEQGILNIDDIAHREPEPPLTDPFTDLPLEPHVQPPTEPETELASLLDSLSAAPTSALEAKYERLKRLARRPAKRMKSPELLQDCAPEFRNAFEYHNLERQVCQSSDAFRSVWGPIVAGGWVGGVDVTRCVLQGLIPADVDRAKDEQRKIFTIDNFENLSIPARYLVLKKCVGQIEELIEGSSSEELKETDENGRTIADICDVFRRLVGALELVMGQAGEWEGGKGTDLSERGDEDYVKYKYEPSNELFETSQFFNYDEWTDEEEKGMEGDKGHDLGLSDDSIEDESDQN</sequence>
<reference evidence="3 4" key="2">
    <citation type="journal article" date="2010" name="Nucleic Acids Res.">
        <title>BeetleBase in 2010: revisions to provide comprehensive genomic information for Tribolium castaneum.</title>
        <authorList>
            <person name="Kim H.S."/>
            <person name="Murphy T."/>
            <person name="Xia J."/>
            <person name="Caragea D."/>
            <person name="Park Y."/>
            <person name="Beeman R.W."/>
            <person name="Lorenzen M.D."/>
            <person name="Butcher S."/>
            <person name="Manak J.R."/>
            <person name="Brown S.J."/>
        </authorList>
    </citation>
    <scope>GENOME REANNOTATION</scope>
    <source>
        <strain evidence="3 4">Georgia GA2</strain>
    </source>
</reference>
<feature type="compositionally biased region" description="Acidic residues" evidence="1">
    <location>
        <begin position="410"/>
        <end position="419"/>
    </location>
</feature>
<gene>
    <name evidence="3" type="primary">AUGUSTUS-3.0.2_11047</name>
    <name evidence="3" type="ORF">TcasGA2_TC011047</name>
</gene>
<dbReference type="EMBL" id="KQ971380">
    <property type="protein sequence ID" value="EEZ97248.2"/>
    <property type="molecule type" value="Genomic_DNA"/>
</dbReference>
<dbReference type="AlphaFoldDB" id="D6X4M5"/>
<proteinExistence type="predicted"/>
<dbReference type="STRING" id="7070.D6X4M5"/>
<dbReference type="PANTHER" id="PTHR21860:SF2">
    <property type="entry name" value="GENERAL TRANSCRIPTION FACTOR 3C POLYPEPTIDE 6"/>
    <property type="match status" value="1"/>
</dbReference>
<dbReference type="KEGG" id="tca:103314470"/>
<organism evidence="3 4">
    <name type="scientific">Tribolium castaneum</name>
    <name type="common">Red flour beetle</name>
    <dbReference type="NCBI Taxonomy" id="7070"/>
    <lineage>
        <taxon>Eukaryota</taxon>
        <taxon>Metazoa</taxon>
        <taxon>Ecdysozoa</taxon>
        <taxon>Arthropoda</taxon>
        <taxon>Hexapoda</taxon>
        <taxon>Insecta</taxon>
        <taxon>Pterygota</taxon>
        <taxon>Neoptera</taxon>
        <taxon>Endopterygota</taxon>
        <taxon>Coleoptera</taxon>
        <taxon>Polyphaga</taxon>
        <taxon>Cucujiformia</taxon>
        <taxon>Tenebrionidae</taxon>
        <taxon>Tenebrionidae incertae sedis</taxon>
        <taxon>Tribolium</taxon>
    </lineage>
</organism>
<dbReference type="Proteomes" id="UP000007266">
    <property type="component" value="Linkage group 10"/>
</dbReference>
<dbReference type="Gene3D" id="2.60.40.4370">
    <property type="match status" value="1"/>
</dbReference>
<accession>D6X4M5</accession>
<feature type="domain" description="Transcription factor TFIIIC triple barrel" evidence="2">
    <location>
        <begin position="9"/>
        <end position="101"/>
    </location>
</feature>
<dbReference type="PANTHER" id="PTHR21860">
    <property type="entry name" value="TRANSCRIPTION INITIATION FACTOR IIIC TFIIIC , POLYPEPTIDE 6-RELATED"/>
    <property type="match status" value="1"/>
</dbReference>
<dbReference type="OrthoDB" id="1877767at2759"/>
<dbReference type="InterPro" id="IPR019481">
    <property type="entry name" value="TFIIIC_triple_barrel"/>
</dbReference>
<dbReference type="Pfam" id="PF10419">
    <property type="entry name" value="TFIIIC_sub6"/>
    <property type="match status" value="1"/>
</dbReference>
<name>D6X4M5_TRICA</name>
<reference evidence="3 4" key="1">
    <citation type="journal article" date="2008" name="Nature">
        <title>The genome of the model beetle and pest Tribolium castaneum.</title>
        <authorList>
            <consortium name="Tribolium Genome Sequencing Consortium"/>
            <person name="Richards S."/>
            <person name="Gibbs R.A."/>
            <person name="Weinstock G.M."/>
            <person name="Brown S.J."/>
            <person name="Denell R."/>
            <person name="Beeman R.W."/>
            <person name="Gibbs R."/>
            <person name="Beeman R.W."/>
            <person name="Brown S.J."/>
            <person name="Bucher G."/>
            <person name="Friedrich M."/>
            <person name="Grimmelikhuijzen C.J."/>
            <person name="Klingler M."/>
            <person name="Lorenzen M."/>
            <person name="Richards S."/>
            <person name="Roth S."/>
            <person name="Schroder R."/>
            <person name="Tautz D."/>
            <person name="Zdobnov E.M."/>
            <person name="Muzny D."/>
            <person name="Gibbs R.A."/>
            <person name="Weinstock G.M."/>
            <person name="Attaway T."/>
            <person name="Bell S."/>
            <person name="Buhay C.J."/>
            <person name="Chandrabose M.N."/>
            <person name="Chavez D."/>
            <person name="Clerk-Blankenburg K.P."/>
            <person name="Cree A."/>
            <person name="Dao M."/>
            <person name="Davis C."/>
            <person name="Chacko J."/>
            <person name="Dinh H."/>
            <person name="Dugan-Rocha S."/>
            <person name="Fowler G."/>
            <person name="Garner T.T."/>
            <person name="Garnes J."/>
            <person name="Gnirke A."/>
            <person name="Hawes A."/>
            <person name="Hernandez J."/>
            <person name="Hines S."/>
            <person name="Holder M."/>
            <person name="Hume J."/>
            <person name="Jhangiani S.N."/>
            <person name="Joshi V."/>
            <person name="Khan Z.M."/>
            <person name="Jackson L."/>
            <person name="Kovar C."/>
            <person name="Kowis A."/>
            <person name="Lee S."/>
            <person name="Lewis L.R."/>
            <person name="Margolis J."/>
            <person name="Morgan M."/>
            <person name="Nazareth L.V."/>
            <person name="Nguyen N."/>
            <person name="Okwuonu G."/>
            <person name="Parker D."/>
            <person name="Richards S."/>
            <person name="Ruiz S.J."/>
            <person name="Santibanez J."/>
            <person name="Savard J."/>
            <person name="Scherer S.E."/>
            <person name="Schneider B."/>
            <person name="Sodergren E."/>
            <person name="Tautz D."/>
            <person name="Vattahil S."/>
            <person name="Villasana D."/>
            <person name="White C.S."/>
            <person name="Wright R."/>
            <person name="Park Y."/>
            <person name="Beeman R.W."/>
            <person name="Lord J."/>
            <person name="Oppert B."/>
            <person name="Lorenzen M."/>
            <person name="Brown S."/>
            <person name="Wang L."/>
            <person name="Savard J."/>
            <person name="Tautz D."/>
            <person name="Richards S."/>
            <person name="Weinstock G."/>
            <person name="Gibbs R.A."/>
            <person name="Liu Y."/>
            <person name="Worley K."/>
            <person name="Weinstock G."/>
            <person name="Elsik C.G."/>
            <person name="Reese J.T."/>
            <person name="Elhaik E."/>
            <person name="Landan G."/>
            <person name="Graur D."/>
            <person name="Arensburger P."/>
            <person name="Atkinson P."/>
            <person name="Beeman R.W."/>
            <person name="Beidler J."/>
            <person name="Brown S.J."/>
            <person name="Demuth J.P."/>
            <person name="Drury D.W."/>
            <person name="Du Y.Z."/>
            <person name="Fujiwara H."/>
            <person name="Lorenzen M."/>
            <person name="Maselli V."/>
            <person name="Osanai M."/>
            <person name="Park Y."/>
            <person name="Robertson H.M."/>
            <person name="Tu Z."/>
            <person name="Wang J.J."/>
            <person name="Wang S."/>
            <person name="Richards S."/>
            <person name="Song H."/>
            <person name="Zhang L."/>
            <person name="Sodergren E."/>
            <person name="Werner D."/>
            <person name="Stanke M."/>
            <person name="Morgenstern B."/>
            <person name="Solovyev V."/>
            <person name="Kosarev P."/>
            <person name="Brown G."/>
            <person name="Chen H.C."/>
            <person name="Ermolaeva O."/>
            <person name="Hlavina W."/>
            <person name="Kapustin Y."/>
            <person name="Kiryutin B."/>
            <person name="Kitts P."/>
            <person name="Maglott D."/>
            <person name="Pruitt K."/>
            <person name="Sapojnikov V."/>
            <person name="Souvorov A."/>
            <person name="Mackey A.J."/>
            <person name="Waterhouse R.M."/>
            <person name="Wyder S."/>
            <person name="Zdobnov E.M."/>
            <person name="Zdobnov E.M."/>
            <person name="Wyder S."/>
            <person name="Kriventseva E.V."/>
            <person name="Kadowaki T."/>
            <person name="Bork P."/>
            <person name="Aranda M."/>
            <person name="Bao R."/>
            <person name="Beermann A."/>
            <person name="Berns N."/>
            <person name="Bolognesi R."/>
            <person name="Bonneton F."/>
            <person name="Bopp D."/>
            <person name="Brown S.J."/>
            <person name="Bucher G."/>
            <person name="Butts T."/>
            <person name="Chaumot A."/>
            <person name="Denell R.E."/>
            <person name="Ferrier D.E."/>
            <person name="Friedrich M."/>
            <person name="Gordon C.M."/>
            <person name="Jindra M."/>
            <person name="Klingler M."/>
            <person name="Lan Q."/>
            <person name="Lattorff H.M."/>
            <person name="Laudet V."/>
            <person name="von Levetsow C."/>
            <person name="Liu Z."/>
            <person name="Lutz R."/>
            <person name="Lynch J.A."/>
            <person name="da Fonseca R.N."/>
            <person name="Posnien N."/>
            <person name="Reuter R."/>
            <person name="Roth S."/>
            <person name="Savard J."/>
            <person name="Schinko J.B."/>
            <person name="Schmitt C."/>
            <person name="Schoppmeier M."/>
            <person name="Schroder R."/>
            <person name="Shippy T.D."/>
            <person name="Simonnet F."/>
            <person name="Marques-Souza H."/>
            <person name="Tautz D."/>
            <person name="Tomoyasu Y."/>
            <person name="Trauner J."/>
            <person name="Van der Zee M."/>
            <person name="Vervoort M."/>
            <person name="Wittkopp N."/>
            <person name="Wimmer E.A."/>
            <person name="Yang X."/>
            <person name="Jones A.K."/>
            <person name="Sattelle D.B."/>
            <person name="Ebert P.R."/>
            <person name="Nelson D."/>
            <person name="Scott J.G."/>
            <person name="Beeman R.W."/>
            <person name="Muthukrishnan S."/>
            <person name="Kramer K.J."/>
            <person name="Arakane Y."/>
            <person name="Beeman R.W."/>
            <person name="Zhu Q."/>
            <person name="Hogenkamp D."/>
            <person name="Dixit R."/>
            <person name="Oppert B."/>
            <person name="Jiang H."/>
            <person name="Zou Z."/>
            <person name="Marshall J."/>
            <person name="Elpidina E."/>
            <person name="Vinokurov K."/>
            <person name="Oppert C."/>
            <person name="Zou Z."/>
            <person name="Evans J."/>
            <person name="Lu Z."/>
            <person name="Zhao P."/>
            <person name="Sumathipala N."/>
            <person name="Altincicek B."/>
            <person name="Vilcinskas A."/>
            <person name="Williams M."/>
            <person name="Hultmark D."/>
            <person name="Hetru C."/>
            <person name="Jiang H."/>
            <person name="Grimmelikhuijzen C.J."/>
            <person name="Hauser F."/>
            <person name="Cazzamali G."/>
            <person name="Williamson M."/>
            <person name="Park Y."/>
            <person name="Li B."/>
            <person name="Tanaka Y."/>
            <person name="Predel R."/>
            <person name="Neupert S."/>
            <person name="Schachtner J."/>
            <person name="Verleyen P."/>
            <person name="Raible F."/>
            <person name="Bork P."/>
            <person name="Friedrich M."/>
            <person name="Walden K.K."/>
            <person name="Robertson H.M."/>
            <person name="Angeli S."/>
            <person name="Foret S."/>
            <person name="Bucher G."/>
            <person name="Schuetz S."/>
            <person name="Maleszka R."/>
            <person name="Wimmer E.A."/>
            <person name="Beeman R.W."/>
            <person name="Lorenzen M."/>
            <person name="Tomoyasu Y."/>
            <person name="Miller S.C."/>
            <person name="Grossmann D."/>
            <person name="Bucher G."/>
        </authorList>
    </citation>
    <scope>NUCLEOTIDE SEQUENCE [LARGE SCALE GENOMIC DNA]</scope>
    <source>
        <strain evidence="3 4">Georgia GA2</strain>
    </source>
</reference>
<keyword evidence="4" id="KW-1185">Reference proteome</keyword>
<evidence type="ECO:0000256" key="1">
    <source>
        <dbReference type="SAM" id="MobiDB-lite"/>
    </source>
</evidence>